<dbReference type="STRING" id="1257118.L8GS66"/>
<feature type="domain" description="K+ potassium transporter C-terminal" evidence="11">
    <location>
        <begin position="537"/>
        <end position="685"/>
    </location>
</feature>
<keyword evidence="7" id="KW-0406">Ion transport</keyword>
<proteinExistence type="predicted"/>
<keyword evidence="13" id="KW-1185">Reference proteome</keyword>
<feature type="transmembrane region" description="Helical" evidence="9">
    <location>
        <begin position="155"/>
        <end position="177"/>
    </location>
</feature>
<dbReference type="OMA" id="IFHGQLY"/>
<feature type="transmembrane region" description="Helical" evidence="9">
    <location>
        <begin position="197"/>
        <end position="214"/>
    </location>
</feature>
<keyword evidence="5" id="KW-0630">Potassium</keyword>
<reference evidence="12 13" key="1">
    <citation type="journal article" date="2013" name="Genome Biol.">
        <title>Genome of Acanthamoeba castellanii highlights extensive lateral gene transfer and early evolution of tyrosine kinase signaling.</title>
        <authorList>
            <person name="Clarke M."/>
            <person name="Lohan A.J."/>
            <person name="Liu B."/>
            <person name="Lagkouvardos I."/>
            <person name="Roy S."/>
            <person name="Zafar N."/>
            <person name="Bertelli C."/>
            <person name="Schilde C."/>
            <person name="Kianianmomeni A."/>
            <person name="Burglin T.R."/>
            <person name="Frech C."/>
            <person name="Turcotte B."/>
            <person name="Kopec K.O."/>
            <person name="Synnott J.M."/>
            <person name="Choo C."/>
            <person name="Paponov I."/>
            <person name="Finkler A."/>
            <person name="Soon Heng Tan C."/>
            <person name="Hutchins A.P."/>
            <person name="Weinmeier T."/>
            <person name="Rattei T."/>
            <person name="Chu J.S."/>
            <person name="Gimenez G."/>
            <person name="Irimia M."/>
            <person name="Rigden D.J."/>
            <person name="Fitzpatrick D.A."/>
            <person name="Lorenzo-Morales J."/>
            <person name="Bateman A."/>
            <person name="Chiu C.H."/>
            <person name="Tang P."/>
            <person name="Hegemann P."/>
            <person name="Fromm H."/>
            <person name="Raoult D."/>
            <person name="Greub G."/>
            <person name="Miranda-Saavedra D."/>
            <person name="Chen N."/>
            <person name="Nash P."/>
            <person name="Ginger M.L."/>
            <person name="Horn M."/>
            <person name="Schaap P."/>
            <person name="Caler L."/>
            <person name="Loftus B."/>
        </authorList>
    </citation>
    <scope>NUCLEOTIDE SEQUENCE [LARGE SCALE GENOMIC DNA]</scope>
    <source>
        <strain evidence="12 13">Neff</strain>
    </source>
</reference>
<organism evidence="12 13">
    <name type="scientific">Acanthamoeba castellanii (strain ATCC 30010 / Neff)</name>
    <dbReference type="NCBI Taxonomy" id="1257118"/>
    <lineage>
        <taxon>Eukaryota</taxon>
        <taxon>Amoebozoa</taxon>
        <taxon>Discosea</taxon>
        <taxon>Longamoebia</taxon>
        <taxon>Centramoebida</taxon>
        <taxon>Acanthamoebidae</taxon>
        <taxon>Acanthamoeba</taxon>
    </lineage>
</organism>
<dbReference type="PANTHER" id="PTHR30540:SF83">
    <property type="entry name" value="K+ POTASSIUM TRANSPORTER"/>
    <property type="match status" value="1"/>
</dbReference>
<dbReference type="OrthoDB" id="504708at2759"/>
<sequence>MMTTTTRTSTCPTRSPRYLLSPQRVSIRQFLRLTRIQHRHTCQGSVAMAPLRFAWLTVSTMGIVYGDIGTSPLYTWATILSDFEDHPYEEEDLIGAMCILVYSLMLIVAIKYAIFILMADNRGEGGIFALTSLVPPTRKDIKTKMSKEIPRYEVWIKRICVALSIIGAGFIFGDGAITPAVSVLSAIEGLGVVNSDVPNYEVIIGLTILSILFLSQPFGSGQLAIFLGPIMLVWFMFIGAVGLYNIIEYNPGVMRAFNPYWGYQFFARNGLIGYKALGGICLCFTGAEALYADMGHFGKWPLRAGVYFVVLPSVSLSYFGQLAYLLRFPNAASSPFFESVPSEVFWPVMVVATMAAIIASQAMISGTFSLISQGMGLGTIPPMTLTHTSKRMHGQVYAPVGNWILMATTLGLILFFQSSSALAAAYGIAVTGTLAITTLIFMAMVVLRWKWSAFVVVPVCLFFFAIEMIYFSANMTKFPNGGWVALLLAAATIIFMGSWKLGQSDVSRTIAAKRHKKTIRDVIRWASDPNVPRIPCTGVFLGGGDEDCEGVPKAVLQHMKVHRYLPTTVILVVSKTIDLPQVRSEARLSCRALCPGLIKLTARRGYIESRSDVGEMLQQAEAQGLLKPDPQSPHYHYFIARQSLQLRESRRVWSRIRLSIYNFMVMNARPPACQSLIIPKQGLIEYHSSLLISKPLPGDNLVSRFVNRKPTNGSLSTLYTICHVNKTQVPQSKVTGLACATLPGNTTSSHISGPLPNSELKLIHNYFPMDKPNPSGEICFHGPAVFSGYYCNLEKIGAQRLGCIWLIVECSELLKQYLCKLLV</sequence>
<protein>
    <submittedName>
        <fullName evidence="12">Potassium transporter subfamily protein</fullName>
    </submittedName>
</protein>
<feature type="transmembrane region" description="Helical" evidence="9">
    <location>
        <begin position="453"/>
        <end position="471"/>
    </location>
</feature>
<dbReference type="EMBL" id="KB008036">
    <property type="protein sequence ID" value="ELR14971.1"/>
    <property type="molecule type" value="Genomic_DNA"/>
</dbReference>
<feature type="transmembrane region" description="Helical" evidence="9">
    <location>
        <begin position="94"/>
        <end position="114"/>
    </location>
</feature>
<dbReference type="KEGG" id="acan:ACA1_210230"/>
<feature type="transmembrane region" description="Helical" evidence="9">
    <location>
        <begin position="483"/>
        <end position="501"/>
    </location>
</feature>
<dbReference type="InterPro" id="IPR003855">
    <property type="entry name" value="K+_transporter"/>
</dbReference>
<evidence type="ECO:0000256" key="7">
    <source>
        <dbReference type="ARBA" id="ARBA00023065"/>
    </source>
</evidence>
<evidence type="ECO:0000256" key="5">
    <source>
        <dbReference type="ARBA" id="ARBA00022958"/>
    </source>
</evidence>
<feature type="domain" description="K+ potassium transporter integral membrane" evidence="10">
    <location>
        <begin position="57"/>
        <end position="514"/>
    </location>
</feature>
<dbReference type="InterPro" id="IPR053952">
    <property type="entry name" value="K_trans_C"/>
</dbReference>
<comment type="subcellular location">
    <subcellularLocation>
        <location evidence="1">Membrane</location>
        <topology evidence="1">Multi-pass membrane protein</topology>
    </subcellularLocation>
</comment>
<evidence type="ECO:0000256" key="8">
    <source>
        <dbReference type="ARBA" id="ARBA00023136"/>
    </source>
</evidence>
<keyword evidence="4 9" id="KW-0812">Transmembrane</keyword>
<keyword evidence="8 9" id="KW-0472">Membrane</keyword>
<evidence type="ECO:0000256" key="3">
    <source>
        <dbReference type="ARBA" id="ARBA00022538"/>
    </source>
</evidence>
<gene>
    <name evidence="12" type="ORF">ACA1_210230</name>
</gene>
<dbReference type="Pfam" id="PF02705">
    <property type="entry name" value="K_trans"/>
    <property type="match status" value="1"/>
</dbReference>
<feature type="transmembrane region" description="Helical" evidence="9">
    <location>
        <begin position="271"/>
        <end position="292"/>
    </location>
</feature>
<evidence type="ECO:0000256" key="4">
    <source>
        <dbReference type="ARBA" id="ARBA00022692"/>
    </source>
</evidence>
<feature type="transmembrane region" description="Helical" evidence="9">
    <location>
        <begin position="53"/>
        <end position="74"/>
    </location>
</feature>
<keyword evidence="2" id="KW-0813">Transport</keyword>
<dbReference type="GO" id="GO:0016020">
    <property type="term" value="C:membrane"/>
    <property type="evidence" value="ECO:0007669"/>
    <property type="project" value="UniProtKB-SubCell"/>
</dbReference>
<evidence type="ECO:0000256" key="2">
    <source>
        <dbReference type="ARBA" id="ARBA00022448"/>
    </source>
</evidence>
<dbReference type="Pfam" id="PF22776">
    <property type="entry name" value="K_trans_C"/>
    <property type="match status" value="1"/>
</dbReference>
<evidence type="ECO:0000313" key="12">
    <source>
        <dbReference type="EMBL" id="ELR14971.1"/>
    </source>
</evidence>
<feature type="transmembrane region" description="Helical" evidence="9">
    <location>
        <begin position="304"/>
        <end position="324"/>
    </location>
</feature>
<feature type="transmembrane region" description="Helical" evidence="9">
    <location>
        <begin position="396"/>
        <end position="417"/>
    </location>
</feature>
<feature type="transmembrane region" description="Helical" evidence="9">
    <location>
        <begin position="226"/>
        <end position="247"/>
    </location>
</feature>
<keyword evidence="3" id="KW-0633">Potassium transport</keyword>
<name>L8GS66_ACACF</name>
<evidence type="ECO:0000259" key="10">
    <source>
        <dbReference type="Pfam" id="PF02705"/>
    </source>
</evidence>
<feature type="transmembrane region" description="Helical" evidence="9">
    <location>
        <begin position="344"/>
        <end position="364"/>
    </location>
</feature>
<dbReference type="VEuPathDB" id="AmoebaDB:ACA1_210230"/>
<accession>L8GS66</accession>
<evidence type="ECO:0000256" key="1">
    <source>
        <dbReference type="ARBA" id="ARBA00004141"/>
    </source>
</evidence>
<dbReference type="GeneID" id="14915766"/>
<dbReference type="InterPro" id="IPR053951">
    <property type="entry name" value="K_trans_N"/>
</dbReference>
<feature type="transmembrane region" description="Helical" evidence="9">
    <location>
        <begin position="423"/>
        <end position="446"/>
    </location>
</feature>
<evidence type="ECO:0000256" key="6">
    <source>
        <dbReference type="ARBA" id="ARBA00022989"/>
    </source>
</evidence>
<dbReference type="SUPFAM" id="SSF56801">
    <property type="entry name" value="Acetyl-CoA synthetase-like"/>
    <property type="match status" value="1"/>
</dbReference>
<evidence type="ECO:0000313" key="13">
    <source>
        <dbReference type="Proteomes" id="UP000011083"/>
    </source>
</evidence>
<dbReference type="GO" id="GO:0015079">
    <property type="term" value="F:potassium ion transmembrane transporter activity"/>
    <property type="evidence" value="ECO:0007669"/>
    <property type="project" value="InterPro"/>
</dbReference>
<keyword evidence="6 9" id="KW-1133">Transmembrane helix</keyword>
<dbReference type="RefSeq" id="XP_004336984.1">
    <property type="nucleotide sequence ID" value="XM_004336936.1"/>
</dbReference>
<evidence type="ECO:0000259" key="11">
    <source>
        <dbReference type="Pfam" id="PF22776"/>
    </source>
</evidence>
<dbReference type="PANTHER" id="PTHR30540">
    <property type="entry name" value="OSMOTIC STRESS POTASSIUM TRANSPORTER"/>
    <property type="match status" value="1"/>
</dbReference>
<evidence type="ECO:0000256" key="9">
    <source>
        <dbReference type="SAM" id="Phobius"/>
    </source>
</evidence>
<dbReference type="Proteomes" id="UP000011083">
    <property type="component" value="Unassembled WGS sequence"/>
</dbReference>
<dbReference type="AlphaFoldDB" id="L8GS66"/>